<gene>
    <name evidence="3" type="ORF">CH339_00770</name>
</gene>
<keyword evidence="1" id="KW-0812">Transmembrane</keyword>
<organism evidence="3 4">
    <name type="scientific">Rhodobium orientis</name>
    <dbReference type="NCBI Taxonomy" id="34017"/>
    <lineage>
        <taxon>Bacteria</taxon>
        <taxon>Pseudomonadati</taxon>
        <taxon>Pseudomonadota</taxon>
        <taxon>Alphaproteobacteria</taxon>
        <taxon>Hyphomicrobiales</taxon>
        <taxon>Rhodobiaceae</taxon>
        <taxon>Rhodobium</taxon>
    </lineage>
</organism>
<keyword evidence="2" id="KW-0732">Signal</keyword>
<feature type="signal peptide" evidence="2">
    <location>
        <begin position="1"/>
        <end position="30"/>
    </location>
</feature>
<dbReference type="EMBL" id="NPEV01000001">
    <property type="protein sequence ID" value="RAI30097.1"/>
    <property type="molecule type" value="Genomic_DNA"/>
</dbReference>
<keyword evidence="1" id="KW-1133">Transmembrane helix</keyword>
<sequence>MRSTTWRRRAGRLKAAAFAAMLALSAVPLAGSVTAEASPQIAAETLHGPAALALAPSVVIGPVLNGTSGTAPGRIAAIPKSDRLPLTKPEQKIVTGLNAILFSAMLFVVLVMWRHLARSFSRDRRSTWEDWQ</sequence>
<reference evidence="3 4" key="1">
    <citation type="submission" date="2017-07" db="EMBL/GenBank/DDBJ databases">
        <title>Draft Genome Sequences of Select Purple Nonsulfur Bacteria.</title>
        <authorList>
            <person name="Lasarre B."/>
            <person name="Mckinlay J.B."/>
        </authorList>
    </citation>
    <scope>NUCLEOTIDE SEQUENCE [LARGE SCALE GENOMIC DNA]</scope>
    <source>
        <strain evidence="3 4">DSM 11290</strain>
    </source>
</reference>
<keyword evidence="1" id="KW-0472">Membrane</keyword>
<keyword evidence="4" id="KW-1185">Reference proteome</keyword>
<evidence type="ECO:0000313" key="4">
    <source>
        <dbReference type="Proteomes" id="UP000249299"/>
    </source>
</evidence>
<evidence type="ECO:0000256" key="2">
    <source>
        <dbReference type="SAM" id="SignalP"/>
    </source>
</evidence>
<comment type="caution">
    <text evidence="3">The sequence shown here is derived from an EMBL/GenBank/DDBJ whole genome shotgun (WGS) entry which is preliminary data.</text>
</comment>
<dbReference type="RefSeq" id="WP_111432350.1">
    <property type="nucleotide sequence ID" value="NZ_JACIGG010000001.1"/>
</dbReference>
<protein>
    <submittedName>
        <fullName evidence="3">Uncharacterized protein</fullName>
    </submittedName>
</protein>
<proteinExistence type="predicted"/>
<dbReference type="AlphaFoldDB" id="A0A327JV38"/>
<accession>A0A327JV38</accession>
<evidence type="ECO:0000256" key="1">
    <source>
        <dbReference type="SAM" id="Phobius"/>
    </source>
</evidence>
<evidence type="ECO:0000313" key="3">
    <source>
        <dbReference type="EMBL" id="RAI30097.1"/>
    </source>
</evidence>
<dbReference type="Proteomes" id="UP000249299">
    <property type="component" value="Unassembled WGS sequence"/>
</dbReference>
<feature type="chain" id="PRO_5016433556" evidence="2">
    <location>
        <begin position="31"/>
        <end position="132"/>
    </location>
</feature>
<feature type="transmembrane region" description="Helical" evidence="1">
    <location>
        <begin position="93"/>
        <end position="116"/>
    </location>
</feature>
<name>A0A327JV38_9HYPH</name>